<name>A0AAI9TYG1_9PEZI</name>
<reference evidence="2 3" key="1">
    <citation type="submission" date="2016-10" db="EMBL/GenBank/DDBJ databases">
        <title>The genome sequence of Colletotrichum fioriniae PJ7.</title>
        <authorList>
            <person name="Baroncelli R."/>
        </authorList>
    </citation>
    <scope>NUCLEOTIDE SEQUENCE [LARGE SCALE GENOMIC DNA]</scope>
    <source>
        <strain evidence="2">Col 31</strain>
    </source>
</reference>
<evidence type="ECO:0000313" key="2">
    <source>
        <dbReference type="EMBL" id="KAK1446293.1"/>
    </source>
</evidence>
<comment type="caution">
    <text evidence="2">The sequence shown here is derived from an EMBL/GenBank/DDBJ whole genome shotgun (WGS) entry which is preliminary data.</text>
</comment>
<protein>
    <submittedName>
        <fullName evidence="2">Uncharacterized protein</fullName>
    </submittedName>
</protein>
<feature type="compositionally biased region" description="Low complexity" evidence="1">
    <location>
        <begin position="42"/>
        <end position="57"/>
    </location>
</feature>
<dbReference type="EMBL" id="MLGG01000090">
    <property type="protein sequence ID" value="KAK1446293.1"/>
    <property type="molecule type" value="Genomic_DNA"/>
</dbReference>
<accession>A0AAI9TYG1</accession>
<organism evidence="2 3">
    <name type="scientific">Colletotrichum melonis</name>
    <dbReference type="NCBI Taxonomy" id="1209925"/>
    <lineage>
        <taxon>Eukaryota</taxon>
        <taxon>Fungi</taxon>
        <taxon>Dikarya</taxon>
        <taxon>Ascomycota</taxon>
        <taxon>Pezizomycotina</taxon>
        <taxon>Sordariomycetes</taxon>
        <taxon>Hypocreomycetidae</taxon>
        <taxon>Glomerellales</taxon>
        <taxon>Glomerellaceae</taxon>
        <taxon>Colletotrichum</taxon>
        <taxon>Colletotrichum acutatum species complex</taxon>
    </lineage>
</organism>
<proteinExistence type="predicted"/>
<evidence type="ECO:0000313" key="3">
    <source>
        <dbReference type="Proteomes" id="UP001239795"/>
    </source>
</evidence>
<gene>
    <name evidence="2" type="ORF">CMEL01_10536</name>
</gene>
<feature type="region of interest" description="Disordered" evidence="1">
    <location>
        <begin position="42"/>
        <end position="65"/>
    </location>
</feature>
<evidence type="ECO:0000256" key="1">
    <source>
        <dbReference type="SAM" id="MobiDB-lite"/>
    </source>
</evidence>
<sequence length="118" mass="13176">MESSNTHNKRELPSFPPGPSPRFQAPPLCHTYLKLVSSSPRLSSSPPFPSTNFSHTTNQVQPTPNYETYFPIQTYNQTIRSQSPPSRSSHVIYPTIAPLIVAFAQTWAPRIPPALCQI</sequence>
<dbReference type="Proteomes" id="UP001239795">
    <property type="component" value="Unassembled WGS sequence"/>
</dbReference>
<keyword evidence="3" id="KW-1185">Reference proteome</keyword>
<dbReference type="AlphaFoldDB" id="A0AAI9TYG1"/>
<feature type="region of interest" description="Disordered" evidence="1">
    <location>
        <begin position="1"/>
        <end position="24"/>
    </location>
</feature>